<dbReference type="PhylomeDB" id="A0A0G4EJC3"/>
<dbReference type="InParanoid" id="A0A0G4EJC3"/>
<dbReference type="GO" id="GO:0017150">
    <property type="term" value="F:tRNA dihydrouridine synthase activity"/>
    <property type="evidence" value="ECO:0007669"/>
    <property type="project" value="TreeGrafter"/>
</dbReference>
<dbReference type="STRING" id="1169540.A0A0G4EJC3"/>
<keyword evidence="1" id="KW-0521">NADP</keyword>
<protein>
    <recommendedName>
        <fullName evidence="3">DUS-like FMN-binding domain-containing protein</fullName>
    </recommendedName>
</protein>
<keyword evidence="5" id="KW-1185">Reference proteome</keyword>
<evidence type="ECO:0000313" key="4">
    <source>
        <dbReference type="EMBL" id="CEL96844.1"/>
    </source>
</evidence>
<organism evidence="4 5">
    <name type="scientific">Vitrella brassicaformis (strain CCMP3155)</name>
    <dbReference type="NCBI Taxonomy" id="1169540"/>
    <lineage>
        <taxon>Eukaryota</taxon>
        <taxon>Sar</taxon>
        <taxon>Alveolata</taxon>
        <taxon>Colpodellida</taxon>
        <taxon>Vitrellaceae</taxon>
        <taxon>Vitrella</taxon>
    </lineage>
</organism>
<keyword evidence="2" id="KW-0520">NAD</keyword>
<dbReference type="OrthoDB" id="272303at2759"/>
<evidence type="ECO:0000313" key="5">
    <source>
        <dbReference type="Proteomes" id="UP000041254"/>
    </source>
</evidence>
<accession>A0A0G4EJC3</accession>
<dbReference type="Gene3D" id="3.20.20.70">
    <property type="entry name" value="Aldolase class I"/>
    <property type="match status" value="1"/>
</dbReference>
<evidence type="ECO:0000259" key="3">
    <source>
        <dbReference type="Pfam" id="PF01207"/>
    </source>
</evidence>
<dbReference type="InterPro" id="IPR035587">
    <property type="entry name" value="DUS-like_FMN-bd"/>
</dbReference>
<feature type="domain" description="DUS-like FMN-binding" evidence="3">
    <location>
        <begin position="22"/>
        <end position="124"/>
    </location>
</feature>
<dbReference type="Proteomes" id="UP000041254">
    <property type="component" value="Unassembled WGS sequence"/>
</dbReference>
<gene>
    <name evidence="4" type="ORF">Vbra_3880</name>
</gene>
<reference evidence="4 5" key="1">
    <citation type="submission" date="2014-11" db="EMBL/GenBank/DDBJ databases">
        <authorList>
            <person name="Zhu J."/>
            <person name="Qi W."/>
            <person name="Song R."/>
        </authorList>
    </citation>
    <scope>NUCLEOTIDE SEQUENCE [LARGE SCALE GENOMIC DNA]</scope>
</reference>
<name>A0A0G4EJC3_VITBC</name>
<dbReference type="PANTHER" id="PTHR11082">
    <property type="entry name" value="TRNA-DIHYDROURIDINE SYNTHASE"/>
    <property type="match status" value="1"/>
</dbReference>
<dbReference type="EMBL" id="CDMY01000247">
    <property type="protein sequence ID" value="CEL96844.1"/>
    <property type="molecule type" value="Genomic_DNA"/>
</dbReference>
<dbReference type="PANTHER" id="PTHR11082:SF5">
    <property type="entry name" value="TRNA-DIHYDROURIDINE(16_17) SYNTHASE [NAD(P)(+)]-LIKE"/>
    <property type="match status" value="1"/>
</dbReference>
<evidence type="ECO:0000256" key="2">
    <source>
        <dbReference type="ARBA" id="ARBA00023027"/>
    </source>
</evidence>
<dbReference type="SUPFAM" id="SSF51395">
    <property type="entry name" value="FMN-linked oxidoreductases"/>
    <property type="match status" value="1"/>
</dbReference>
<dbReference type="Pfam" id="PF01207">
    <property type="entry name" value="Dus"/>
    <property type="match status" value="1"/>
</dbReference>
<dbReference type="VEuPathDB" id="CryptoDB:Vbra_3880"/>
<proteinExistence type="predicted"/>
<sequence>MDGESSWDVWRTSLGSPRYVCSPMVLQSEAAFRMMTRKYGVDLPCRPMVHSRIVLEYPNIMDRVMQLCGNSTAHFIETAKALKPFADMIDINLGCRQGSARTGGYGTFLLEDLPTVARMVEGCVCTRPSPCRLLPAGEDSSHCLEAADVAFVCLRDRTRFNTNCDWEATVRLKEIRVCGSSPMVASSRHQATSADAVRRSAEDASLLALDKQACSPADPARSPLAYAHHQLSMALEYLSFASRYHQEGQEFCDGHDDGSVLCRCWCALDRKGQTPAGIQHVVGVLAQRYDYSEDHMGQENPLGPSSWYRRFRQGREQSQRPRETSRGWATLPCVVVSVVTSVDVYVTKRVALSCVHDSDT</sequence>
<evidence type="ECO:0000256" key="1">
    <source>
        <dbReference type="ARBA" id="ARBA00022857"/>
    </source>
</evidence>
<dbReference type="InterPro" id="IPR013785">
    <property type="entry name" value="Aldolase_TIM"/>
</dbReference>
<dbReference type="AlphaFoldDB" id="A0A0G4EJC3"/>